<dbReference type="Proteomes" id="UP001500298">
    <property type="component" value="Unassembled WGS sequence"/>
</dbReference>
<dbReference type="InterPro" id="IPR013783">
    <property type="entry name" value="Ig-like_fold"/>
</dbReference>
<reference evidence="7" key="1">
    <citation type="journal article" date="2019" name="Int. J. Syst. Evol. Microbiol.">
        <title>The Global Catalogue of Microorganisms (GCM) 10K type strain sequencing project: providing services to taxonomists for standard genome sequencing and annotation.</title>
        <authorList>
            <consortium name="The Broad Institute Genomics Platform"/>
            <consortium name="The Broad Institute Genome Sequencing Center for Infectious Disease"/>
            <person name="Wu L."/>
            <person name="Ma J."/>
        </authorList>
    </citation>
    <scope>NUCLEOTIDE SEQUENCE [LARGE SCALE GENOMIC DNA]</scope>
    <source>
        <strain evidence="7">JCM 18326</strain>
    </source>
</reference>
<dbReference type="NCBIfam" id="TIGR04183">
    <property type="entry name" value="Por_Secre_tail"/>
    <property type="match status" value="1"/>
</dbReference>
<dbReference type="Pfam" id="PF13290">
    <property type="entry name" value="CHB_HEX_C_1"/>
    <property type="match status" value="2"/>
</dbReference>
<name>A0ABP9D0V8_9BACT</name>
<dbReference type="InterPro" id="IPR006047">
    <property type="entry name" value="GH13_cat_dom"/>
</dbReference>
<dbReference type="InterPro" id="IPR059177">
    <property type="entry name" value="GH29D-like_dom"/>
</dbReference>
<dbReference type="PANTHER" id="PTHR10357">
    <property type="entry name" value="ALPHA-AMYLASE FAMILY MEMBER"/>
    <property type="match status" value="1"/>
</dbReference>
<feature type="signal peptide" evidence="4">
    <location>
        <begin position="1"/>
        <end position="21"/>
    </location>
</feature>
<dbReference type="InterPro" id="IPR031965">
    <property type="entry name" value="CBM26"/>
</dbReference>
<evidence type="ECO:0000256" key="2">
    <source>
        <dbReference type="ARBA" id="ARBA00022723"/>
    </source>
</evidence>
<keyword evidence="3 4" id="KW-0732">Signal</keyword>
<dbReference type="Pfam" id="PF16738">
    <property type="entry name" value="CBM26"/>
    <property type="match status" value="3"/>
</dbReference>
<dbReference type="Gene3D" id="3.20.20.80">
    <property type="entry name" value="Glycosidases"/>
    <property type="match status" value="2"/>
</dbReference>
<proteinExistence type="predicted"/>
<evidence type="ECO:0000256" key="4">
    <source>
        <dbReference type="SAM" id="SignalP"/>
    </source>
</evidence>
<feature type="chain" id="PRO_5045282551" description="Glycosyl hydrolase family 13 catalytic domain-containing protein" evidence="4">
    <location>
        <begin position="22"/>
        <end position="1152"/>
    </location>
</feature>
<feature type="domain" description="Glycosyl hydrolase family 13 catalytic" evidence="5">
    <location>
        <begin position="32"/>
        <end position="499"/>
    </location>
</feature>
<evidence type="ECO:0000313" key="6">
    <source>
        <dbReference type="EMBL" id="GAA4823979.1"/>
    </source>
</evidence>
<dbReference type="EMBL" id="BAABJX010000010">
    <property type="protein sequence ID" value="GAA4823979.1"/>
    <property type="molecule type" value="Genomic_DNA"/>
</dbReference>
<evidence type="ECO:0000256" key="3">
    <source>
        <dbReference type="ARBA" id="ARBA00022729"/>
    </source>
</evidence>
<dbReference type="Gene3D" id="2.60.40.10">
    <property type="entry name" value="Immunoglobulins"/>
    <property type="match status" value="3"/>
</dbReference>
<accession>A0ABP9D0V8</accession>
<evidence type="ECO:0000313" key="7">
    <source>
        <dbReference type="Proteomes" id="UP001500298"/>
    </source>
</evidence>
<evidence type="ECO:0000259" key="5">
    <source>
        <dbReference type="SMART" id="SM00642"/>
    </source>
</evidence>
<gene>
    <name evidence="6" type="ORF">GCM10023331_05600</name>
</gene>
<dbReference type="SUPFAM" id="SSF51445">
    <property type="entry name" value="(Trans)glycosidases"/>
    <property type="match status" value="1"/>
</dbReference>
<protein>
    <recommendedName>
        <fullName evidence="5">Glycosyl hydrolase family 13 catalytic domain-containing protein</fullName>
    </recommendedName>
</protein>
<evidence type="ECO:0000256" key="1">
    <source>
        <dbReference type="ARBA" id="ARBA00001913"/>
    </source>
</evidence>
<dbReference type="RefSeq" id="WP_345369019.1">
    <property type="nucleotide sequence ID" value="NZ_BAABJX010000010.1"/>
</dbReference>
<dbReference type="Pfam" id="PF00128">
    <property type="entry name" value="Alpha-amylase"/>
    <property type="match status" value="1"/>
</dbReference>
<keyword evidence="7" id="KW-1185">Reference proteome</keyword>
<comment type="caution">
    <text evidence="6">The sequence shown here is derived from an EMBL/GenBank/DDBJ whole genome shotgun (WGS) entry which is preliminary data.</text>
</comment>
<sequence>MRKLLLLMLLSTLLGLKPVFAQVDFREESIYFLLTTRFFDGDPSNNVPNEWSSYHPDPDVNPEITDPQDVTWRGDFKGLIEKLDYIQDLGFTAIWITPIVQNWSPLDYHGYHAYDFTKVDPRLESPGATFQDLIDEVHARDMKIVLDIVTNHAGRFGIKGLAEIKYNTDPTQPWGQDSEGNPLQPNPNWEYDGMTPNPADGKIWSRANLPTMPAPYNEDLAAYNWPSTESYVYTSDPDWYHHSGNGFAQGWDDTENLYNRALAGDTPDLNTSSQVVRDYLVNAYKTFIDMGVDAFRWDTIKHMSKEDVLYFLDAFKAINPDLFVFGEVAQKRHELHQVEEINPHWYTWRGAVNASEPSGMAVLDFYAEASFHNPFEYGGGFSEVKASDRYDHLYADPSTNLLWLDNHDFGPNNDWNKRYGGTDENLAACLNFMFTWRGIPVVYYGTEMRFKSGAYADIHDATGIEKSIDETGRAYYGDVMDQAPSHVIYKHLKKLNAIRKAVPALQKGTWRWDGNAPGNGVGFVRQHGSSEVAVGLAKDGSASFNFSGLTNGVYRDAVTGKEVMVNNGSLSMNVASGSAGIYVLNGPGMIGANGVGFFEAGVGGPSKPMVSADKEAGQYIEAIDVTLTAALGDGGPYTIYYTMDGSTPTTASTVYTGSINVAESMTIKAMAYDNSGQASDVLTLSYIIDPNLPQTKVYWKAPCGNPRVYFWAVENPGANASTTWPGEVMTDTDGDGWVEFTIDGTCTNVIFSCDGNNQTADLSVCGEGWYDNGWVSAPTPDTEAPTLSISPAGGDFSTSVAVTITATDNRTSSPTIYYTTDGSTPTTASTSGSGTVSFSLTDTTTLKAIAVDEAANVSDVVTTLFNVEEPEVSNGFTVYFKGYNNPRVYHWAAQPAGSLADASWPGVNMVTQQDGWYSYTFPEGVMSTNLIFNDGGGQQTADLTRDKTGWYTDGVWTDTKPGGTVVTGGFTVHFKKPTAWNSTIKVYHWAAQPAGSLADASWPGVNMTDDGNGWYSYTFPEEVTSTNLIFNDGSGNQTTDLSRGTDGWYDNGWSDTASSSRLMVDEVLKPVLYIAPNPIATHFRMSLTTLQTQSIQWQLVDVSGKVVKEATPELLEKGRHLWTVDMTKESAGLYLLRMTTEKGTYHKRLIKQ</sequence>
<keyword evidence="2" id="KW-0479">Metal-binding</keyword>
<dbReference type="PANTHER" id="PTHR10357:SF215">
    <property type="entry name" value="ALPHA-AMYLASE 1"/>
    <property type="match status" value="1"/>
</dbReference>
<dbReference type="Pfam" id="PF18962">
    <property type="entry name" value="Por_Secre_tail"/>
    <property type="match status" value="1"/>
</dbReference>
<organism evidence="6 7">
    <name type="scientific">Algivirga pacifica</name>
    <dbReference type="NCBI Taxonomy" id="1162670"/>
    <lineage>
        <taxon>Bacteria</taxon>
        <taxon>Pseudomonadati</taxon>
        <taxon>Bacteroidota</taxon>
        <taxon>Cytophagia</taxon>
        <taxon>Cytophagales</taxon>
        <taxon>Flammeovirgaceae</taxon>
        <taxon>Algivirga</taxon>
    </lineage>
</organism>
<dbReference type="SMART" id="SM00642">
    <property type="entry name" value="Aamy"/>
    <property type="match status" value="1"/>
</dbReference>
<dbReference type="InterPro" id="IPR017853">
    <property type="entry name" value="GH"/>
</dbReference>
<dbReference type="InterPro" id="IPR026444">
    <property type="entry name" value="Secre_tail"/>
</dbReference>
<comment type="cofactor">
    <cofactor evidence="1">
        <name>Ca(2+)</name>
        <dbReference type="ChEBI" id="CHEBI:29108"/>
    </cofactor>
</comment>